<keyword evidence="9" id="KW-0902">Two-component regulatory system</keyword>
<dbReference type="InterPro" id="IPR003594">
    <property type="entry name" value="HATPase_dom"/>
</dbReference>
<dbReference type="Proteomes" id="UP000632535">
    <property type="component" value="Unassembled WGS sequence"/>
</dbReference>
<dbReference type="InterPro" id="IPR003660">
    <property type="entry name" value="HAMP_dom"/>
</dbReference>
<dbReference type="SUPFAM" id="SSF158472">
    <property type="entry name" value="HAMP domain-like"/>
    <property type="match status" value="1"/>
</dbReference>
<evidence type="ECO:0000256" key="11">
    <source>
        <dbReference type="SAM" id="Phobius"/>
    </source>
</evidence>
<dbReference type="Gene3D" id="1.10.287.130">
    <property type="match status" value="1"/>
</dbReference>
<comment type="subcellular location">
    <subcellularLocation>
        <location evidence="2">Cell membrane</location>
    </subcellularLocation>
</comment>
<dbReference type="SUPFAM" id="SSF47384">
    <property type="entry name" value="Homodimeric domain of signal transducing histidine kinase"/>
    <property type="match status" value="1"/>
</dbReference>
<dbReference type="SMART" id="SM00388">
    <property type="entry name" value="HisKA"/>
    <property type="match status" value="1"/>
</dbReference>
<dbReference type="EMBL" id="BMDG01000004">
    <property type="protein sequence ID" value="GGI07444.1"/>
    <property type="molecule type" value="Genomic_DNA"/>
</dbReference>
<feature type="domain" description="HAMP" evidence="13">
    <location>
        <begin position="180"/>
        <end position="233"/>
    </location>
</feature>
<proteinExistence type="predicted"/>
<evidence type="ECO:0000256" key="6">
    <source>
        <dbReference type="ARBA" id="ARBA00022692"/>
    </source>
</evidence>
<keyword evidence="10 11" id="KW-0472">Membrane</keyword>
<dbReference type="Pfam" id="PF00672">
    <property type="entry name" value="HAMP"/>
    <property type="match status" value="1"/>
</dbReference>
<evidence type="ECO:0000256" key="4">
    <source>
        <dbReference type="ARBA" id="ARBA00022553"/>
    </source>
</evidence>
<evidence type="ECO:0000256" key="8">
    <source>
        <dbReference type="ARBA" id="ARBA00022989"/>
    </source>
</evidence>
<dbReference type="InterPro" id="IPR005467">
    <property type="entry name" value="His_kinase_dom"/>
</dbReference>
<dbReference type="PANTHER" id="PTHR45436:SF5">
    <property type="entry name" value="SENSOR HISTIDINE KINASE TRCS"/>
    <property type="match status" value="1"/>
</dbReference>
<comment type="catalytic activity">
    <reaction evidence="1">
        <text>ATP + protein L-histidine = ADP + protein N-phospho-L-histidine.</text>
        <dbReference type="EC" id="2.7.13.3"/>
    </reaction>
</comment>
<dbReference type="InterPro" id="IPR050428">
    <property type="entry name" value="TCS_sensor_his_kinase"/>
</dbReference>
<dbReference type="CDD" id="cd00075">
    <property type="entry name" value="HATPase"/>
    <property type="match status" value="1"/>
</dbReference>
<dbReference type="CDD" id="cd00082">
    <property type="entry name" value="HisKA"/>
    <property type="match status" value="1"/>
</dbReference>
<dbReference type="SMART" id="SM00304">
    <property type="entry name" value="HAMP"/>
    <property type="match status" value="1"/>
</dbReference>
<reference evidence="15" key="1">
    <citation type="journal article" date="2019" name="Int. J. Syst. Evol. Microbiol.">
        <title>The Global Catalogue of Microorganisms (GCM) 10K type strain sequencing project: providing services to taxonomists for standard genome sequencing and annotation.</title>
        <authorList>
            <consortium name="The Broad Institute Genomics Platform"/>
            <consortium name="The Broad Institute Genome Sequencing Center for Infectious Disease"/>
            <person name="Wu L."/>
            <person name="Ma J."/>
        </authorList>
    </citation>
    <scope>NUCLEOTIDE SEQUENCE [LARGE SCALE GENOMIC DNA]</scope>
    <source>
        <strain evidence="15">CCM 8653</strain>
    </source>
</reference>
<evidence type="ECO:0000256" key="7">
    <source>
        <dbReference type="ARBA" id="ARBA00022777"/>
    </source>
</evidence>
<evidence type="ECO:0000256" key="5">
    <source>
        <dbReference type="ARBA" id="ARBA00022679"/>
    </source>
</evidence>
<dbReference type="GO" id="GO:0016301">
    <property type="term" value="F:kinase activity"/>
    <property type="evidence" value="ECO:0007669"/>
    <property type="project" value="UniProtKB-KW"/>
</dbReference>
<evidence type="ECO:0000256" key="10">
    <source>
        <dbReference type="ARBA" id="ARBA00023136"/>
    </source>
</evidence>
<organism evidence="14 15">
    <name type="scientific">Isoptericola cucumis</name>
    <dbReference type="NCBI Taxonomy" id="1776856"/>
    <lineage>
        <taxon>Bacteria</taxon>
        <taxon>Bacillati</taxon>
        <taxon>Actinomycetota</taxon>
        <taxon>Actinomycetes</taxon>
        <taxon>Micrococcales</taxon>
        <taxon>Promicromonosporaceae</taxon>
        <taxon>Isoptericola</taxon>
    </lineage>
</organism>
<dbReference type="SMART" id="SM00387">
    <property type="entry name" value="HATPase_c"/>
    <property type="match status" value="1"/>
</dbReference>
<gene>
    <name evidence="14" type="ORF">GCM10007368_16200</name>
</gene>
<keyword evidence="7 14" id="KW-0418">Kinase</keyword>
<name>A0ABQ2B832_9MICO</name>
<dbReference type="PROSITE" id="PS50109">
    <property type="entry name" value="HIS_KIN"/>
    <property type="match status" value="1"/>
</dbReference>
<dbReference type="InterPro" id="IPR036890">
    <property type="entry name" value="HATPase_C_sf"/>
</dbReference>
<dbReference type="PRINTS" id="PR00344">
    <property type="entry name" value="BCTRLSENSOR"/>
</dbReference>
<dbReference type="PROSITE" id="PS50885">
    <property type="entry name" value="HAMP"/>
    <property type="match status" value="1"/>
</dbReference>
<evidence type="ECO:0000313" key="15">
    <source>
        <dbReference type="Proteomes" id="UP000632535"/>
    </source>
</evidence>
<keyword evidence="4" id="KW-0597">Phosphoprotein</keyword>
<dbReference type="InterPro" id="IPR036097">
    <property type="entry name" value="HisK_dim/P_sf"/>
</dbReference>
<feature type="transmembrane region" description="Helical" evidence="11">
    <location>
        <begin position="154"/>
        <end position="175"/>
    </location>
</feature>
<dbReference type="Pfam" id="PF02518">
    <property type="entry name" value="HATPase_c"/>
    <property type="match status" value="1"/>
</dbReference>
<keyword evidence="8 11" id="KW-1133">Transmembrane helix</keyword>
<keyword evidence="15" id="KW-1185">Reference proteome</keyword>
<keyword evidence="5" id="KW-0808">Transferase</keyword>
<dbReference type="Gene3D" id="3.30.565.10">
    <property type="entry name" value="Histidine kinase-like ATPase, C-terminal domain"/>
    <property type="match status" value="1"/>
</dbReference>
<dbReference type="InterPro" id="IPR003661">
    <property type="entry name" value="HisK_dim/P_dom"/>
</dbReference>
<protein>
    <recommendedName>
        <fullName evidence="3">histidine kinase</fullName>
        <ecNumber evidence="3">2.7.13.3</ecNumber>
    </recommendedName>
</protein>
<dbReference type="Pfam" id="PF00512">
    <property type="entry name" value="HisKA"/>
    <property type="match status" value="1"/>
</dbReference>
<dbReference type="SUPFAM" id="SSF55874">
    <property type="entry name" value="ATPase domain of HSP90 chaperone/DNA topoisomerase II/histidine kinase"/>
    <property type="match status" value="1"/>
</dbReference>
<dbReference type="RefSeq" id="WP_188523134.1">
    <property type="nucleotide sequence ID" value="NZ_BMDG01000004.1"/>
</dbReference>
<dbReference type="PANTHER" id="PTHR45436">
    <property type="entry name" value="SENSOR HISTIDINE KINASE YKOH"/>
    <property type="match status" value="1"/>
</dbReference>
<evidence type="ECO:0000259" key="12">
    <source>
        <dbReference type="PROSITE" id="PS50109"/>
    </source>
</evidence>
<dbReference type="EC" id="2.7.13.3" evidence="3"/>
<evidence type="ECO:0000256" key="9">
    <source>
        <dbReference type="ARBA" id="ARBA00023012"/>
    </source>
</evidence>
<evidence type="ECO:0000256" key="1">
    <source>
        <dbReference type="ARBA" id="ARBA00000085"/>
    </source>
</evidence>
<evidence type="ECO:0000313" key="14">
    <source>
        <dbReference type="EMBL" id="GGI07444.1"/>
    </source>
</evidence>
<evidence type="ECO:0000256" key="2">
    <source>
        <dbReference type="ARBA" id="ARBA00004236"/>
    </source>
</evidence>
<evidence type="ECO:0000256" key="3">
    <source>
        <dbReference type="ARBA" id="ARBA00012438"/>
    </source>
</evidence>
<dbReference type="InterPro" id="IPR004358">
    <property type="entry name" value="Sig_transdc_His_kin-like_C"/>
</dbReference>
<feature type="domain" description="Histidine kinase" evidence="12">
    <location>
        <begin position="241"/>
        <end position="464"/>
    </location>
</feature>
<keyword evidence="6 11" id="KW-0812">Transmembrane</keyword>
<dbReference type="CDD" id="cd06225">
    <property type="entry name" value="HAMP"/>
    <property type="match status" value="1"/>
</dbReference>
<accession>A0ABQ2B832</accession>
<sequence length="480" mass="50653">MRTRLAVILFVPLLLVLAVVGTAYVTSVARADQQEVFLDRLSDTGYLVITARQSLIADDPDIVAGDLERYREVYGIGAAVLDQAGTTWASNGLDVADVEERATALAGRRSELRTGLLPWTVDRVVVAEPVFDGGDLVGAVLTVSDAHALSRGIWVSWGLLAVGGLALCALAALLAHRTAGWVLRPVAAVDRAMTQIGAGRLDARIPTSTGPPELRAVVTRFNEMAARVEHLMHRQQEFVSNASHELRNPLNALMLRIEDLSLTTGPAHAAEVAHVRAEAVRMKQILDALLLLADGADRSAGVVTLDAGDLVTHRVDSWRTLAPGRPIVLDLSGPPSWVRSDVTALECAFDAVMDNAVKFGPPGAPVEVAVRTVADVDGATGTTSGSTAGHVEIVVRDHGPGVPADQLEHLTERFWRSPGHSAVRGTGLGLSIAAELLAAGDGALQLELPSGGGLQVRLRLPRAGAPEEAPGVVPHHEREG</sequence>
<comment type="caution">
    <text evidence="14">The sequence shown here is derived from an EMBL/GenBank/DDBJ whole genome shotgun (WGS) entry which is preliminary data.</text>
</comment>
<evidence type="ECO:0000259" key="13">
    <source>
        <dbReference type="PROSITE" id="PS50885"/>
    </source>
</evidence>